<dbReference type="KEGG" id="bhr:BH0751"/>
<keyword evidence="2" id="KW-0812">Transmembrane</keyword>
<dbReference type="RefSeq" id="WP_012422499.1">
    <property type="nucleotide sequence ID" value="NC_010673.1"/>
</dbReference>
<dbReference type="Pfam" id="PF14238">
    <property type="entry name" value="DUF4340"/>
    <property type="match status" value="1"/>
</dbReference>
<name>A0AA34R4G3_BORHD</name>
<evidence type="ECO:0000256" key="2">
    <source>
        <dbReference type="SAM" id="Phobius"/>
    </source>
</evidence>
<gene>
    <name evidence="4" type="ordered locus">BH0751</name>
</gene>
<accession>A0AA34R4G3</accession>
<dbReference type="Proteomes" id="UP000008834">
    <property type="component" value="Chromosome"/>
</dbReference>
<protein>
    <submittedName>
        <fullName evidence="4">N-acetylglucosamine-6-phosphate deacetylase</fullName>
        <ecNumber evidence="4">3.5.1.25</ecNumber>
    </submittedName>
</protein>
<evidence type="ECO:0000313" key="5">
    <source>
        <dbReference type="Proteomes" id="UP000008834"/>
    </source>
</evidence>
<proteinExistence type="predicted"/>
<evidence type="ECO:0000259" key="3">
    <source>
        <dbReference type="Pfam" id="PF14238"/>
    </source>
</evidence>
<keyword evidence="2" id="KW-1133">Transmembrane helix</keyword>
<evidence type="ECO:0000313" key="4">
    <source>
        <dbReference type="EMBL" id="AAX17249.1"/>
    </source>
</evidence>
<keyword evidence="2" id="KW-0472">Membrane</keyword>
<keyword evidence="4" id="KW-0378">Hydrolase</keyword>
<feature type="transmembrane region" description="Helical" evidence="2">
    <location>
        <begin position="12"/>
        <end position="32"/>
    </location>
</feature>
<dbReference type="AlphaFoldDB" id="A0AA34R4G3"/>
<dbReference type="GO" id="GO:0008448">
    <property type="term" value="F:N-acetylglucosamine-6-phosphate deacetylase activity"/>
    <property type="evidence" value="ECO:0007669"/>
    <property type="project" value="UniProtKB-EC"/>
</dbReference>
<dbReference type="EMBL" id="CP000048">
    <property type="protein sequence ID" value="AAX17249.1"/>
    <property type="molecule type" value="Genomic_DNA"/>
</dbReference>
<feature type="domain" description="DUF4340" evidence="3">
    <location>
        <begin position="77"/>
        <end position="256"/>
    </location>
</feature>
<dbReference type="EC" id="3.5.1.25" evidence="4"/>
<organism evidence="4 5">
    <name type="scientific">Borrelia hermsii (strain HS1 / DAH)</name>
    <dbReference type="NCBI Taxonomy" id="314723"/>
    <lineage>
        <taxon>Bacteria</taxon>
        <taxon>Pseudomonadati</taxon>
        <taxon>Spirochaetota</taxon>
        <taxon>Spirochaetia</taxon>
        <taxon>Spirochaetales</taxon>
        <taxon>Borreliaceae</taxon>
        <taxon>Borrelia</taxon>
    </lineage>
</organism>
<dbReference type="InterPro" id="IPR025641">
    <property type="entry name" value="DUF4340"/>
</dbReference>
<dbReference type="GeneID" id="71843580"/>
<evidence type="ECO:0000256" key="1">
    <source>
        <dbReference type="SAM" id="MobiDB-lite"/>
    </source>
</evidence>
<sequence length="336" mass="39649">MDNKKILIGMKENIKIIIIVILTSTFLLGIIFSNQNQVTKLLEEKFFAIDFNQTAKIETELDGTIIKSGKGWELQYNDIKLPIDEQRVNSMIQDIEKLQKNKLVSRDPKKHKELGIKESPDFKLFDDKNNLLTEIFIGNSGEGDSRLSYIKGSDANVYLTNNIFLSYKGNSYNTFANTKLFKEKDAKIERLSFKVLNKPKKTEEDIIQNDYNVSIQDGLYFFNKEVLRKERLLQMIQEFTTDGLEIDKTKINDYNLQYNIEIEWNNKSVNNIDVYFNKDEKNRDILMKRDNDVYYYTTNKWSFFDIFNLEKKIKTKDNDSNEDHLKDDTDHHDHQH</sequence>
<feature type="region of interest" description="Disordered" evidence="1">
    <location>
        <begin position="317"/>
        <end position="336"/>
    </location>
</feature>
<reference evidence="5" key="1">
    <citation type="submission" date="2004-12" db="EMBL/GenBank/DDBJ databases">
        <title>The genome sequence of Borrelia hermsii and Borrelia turicatae: comparative analysis of two agents of endemic N. America relapsing fever.</title>
        <authorList>
            <person name="Porcella S.F."/>
            <person name="Raffel S.J."/>
            <person name="Schrumpf M.E."/>
            <person name="Montgomery B."/>
            <person name="Smith T."/>
            <person name="Schwan T.G."/>
        </authorList>
    </citation>
    <scope>NUCLEOTIDE SEQUENCE [LARGE SCALE GENOMIC DNA]</scope>
    <source>
        <strain evidence="5">HS1 / DAH</strain>
    </source>
</reference>